<accession>A0ABT8QTF0</accession>
<gene>
    <name evidence="3" type="ORF">M8H41_17510</name>
</gene>
<dbReference type="Pfam" id="PF01381">
    <property type="entry name" value="HTH_3"/>
    <property type="match status" value="1"/>
</dbReference>
<organism evidence="3 4">
    <name type="scientific">Desulfosporosinus nitroreducens</name>
    <dbReference type="NCBI Taxonomy" id="2018668"/>
    <lineage>
        <taxon>Bacteria</taxon>
        <taxon>Bacillati</taxon>
        <taxon>Bacillota</taxon>
        <taxon>Clostridia</taxon>
        <taxon>Eubacteriales</taxon>
        <taxon>Desulfitobacteriaceae</taxon>
        <taxon>Desulfosporosinus</taxon>
    </lineage>
</organism>
<comment type="caution">
    <text evidence="3">The sequence shown here is derived from an EMBL/GenBank/DDBJ whole genome shotgun (WGS) entry which is preliminary data.</text>
</comment>
<dbReference type="PANTHER" id="PTHR46558">
    <property type="entry name" value="TRACRIPTIONAL REGULATORY PROTEIN-RELATED-RELATED"/>
    <property type="match status" value="1"/>
</dbReference>
<dbReference type="PROSITE" id="PS50943">
    <property type="entry name" value="HTH_CROC1"/>
    <property type="match status" value="1"/>
</dbReference>
<dbReference type="Gene3D" id="1.10.260.40">
    <property type="entry name" value="lambda repressor-like DNA-binding domains"/>
    <property type="match status" value="1"/>
</dbReference>
<dbReference type="CDD" id="cd02440">
    <property type="entry name" value="AdoMet_MTases"/>
    <property type="match status" value="1"/>
</dbReference>
<keyword evidence="1" id="KW-0238">DNA-binding</keyword>
<reference evidence="3" key="1">
    <citation type="submission" date="2022-05" db="EMBL/GenBank/DDBJ databases">
        <title>Expanded diversity of anoxic marine methylotrophy in a Black Sea sulfate reducing microorganism.</title>
        <authorList>
            <person name="Fischer P.Q."/>
            <person name="Stams A.J.M."/>
            <person name="Villanueva L."/>
            <person name="Sousa D.Z."/>
        </authorList>
    </citation>
    <scope>NUCLEOTIDE SEQUENCE</scope>
    <source>
        <strain evidence="3">P130</strain>
    </source>
</reference>
<evidence type="ECO:0000259" key="2">
    <source>
        <dbReference type="PROSITE" id="PS50943"/>
    </source>
</evidence>
<sequence length="273" mass="31412">MDNEFRINLLKYRKAINLTQEQLAKKIGVSFQAVSKWENGLAYPDIELLPPLASIFQISIDMLLGYRVQKIKITEYEDHYQSETYYWGNQVWDGCYEVLKKMPPVRPLTLLDIGCGEGQASVFFAKNGYKVSAFDIAQNGIDKGIKLAQISNVSVNFFNANILDYQLGNNFDIVYGSGVLQYIPLEFRGKFFENIQSHTNVGGINIFNVFVEKSFLPTPPDWELTESFWKSGELFRFYKDWQIDFMEEKIFDCHSSGVPHKHCMDTILATKVC</sequence>
<dbReference type="RefSeq" id="WP_302049499.1">
    <property type="nucleotide sequence ID" value="NZ_JAMJEV010000016.1"/>
</dbReference>
<dbReference type="PANTHER" id="PTHR46558:SF11">
    <property type="entry name" value="HTH-TYPE TRANSCRIPTIONAL REGULATOR XRE"/>
    <property type="match status" value="1"/>
</dbReference>
<dbReference type="SUPFAM" id="SSF47413">
    <property type="entry name" value="lambda repressor-like DNA-binding domains"/>
    <property type="match status" value="1"/>
</dbReference>
<dbReference type="Pfam" id="PF03848">
    <property type="entry name" value="TehB"/>
    <property type="match status" value="1"/>
</dbReference>
<dbReference type="InterPro" id="IPR010982">
    <property type="entry name" value="Lambda_DNA-bd_dom_sf"/>
</dbReference>
<dbReference type="SUPFAM" id="SSF53335">
    <property type="entry name" value="S-adenosyl-L-methionine-dependent methyltransferases"/>
    <property type="match status" value="1"/>
</dbReference>
<dbReference type="Gene3D" id="3.40.50.150">
    <property type="entry name" value="Vaccinia Virus protein VP39"/>
    <property type="match status" value="1"/>
</dbReference>
<dbReference type="InterPro" id="IPR029063">
    <property type="entry name" value="SAM-dependent_MTases_sf"/>
</dbReference>
<evidence type="ECO:0000256" key="1">
    <source>
        <dbReference type="ARBA" id="ARBA00023125"/>
    </source>
</evidence>
<dbReference type="SMART" id="SM00530">
    <property type="entry name" value="HTH_XRE"/>
    <property type="match status" value="1"/>
</dbReference>
<keyword evidence="4" id="KW-1185">Reference proteome</keyword>
<dbReference type="EMBL" id="JAMJEV010000016">
    <property type="protein sequence ID" value="MDO0824637.1"/>
    <property type="molecule type" value="Genomic_DNA"/>
</dbReference>
<dbReference type="Proteomes" id="UP001176021">
    <property type="component" value="Unassembled WGS sequence"/>
</dbReference>
<dbReference type="CDD" id="cd00093">
    <property type="entry name" value="HTH_XRE"/>
    <property type="match status" value="1"/>
</dbReference>
<evidence type="ECO:0000313" key="3">
    <source>
        <dbReference type="EMBL" id="MDO0824637.1"/>
    </source>
</evidence>
<dbReference type="InterPro" id="IPR001387">
    <property type="entry name" value="Cro/C1-type_HTH"/>
</dbReference>
<dbReference type="InterPro" id="IPR015985">
    <property type="entry name" value="TehB-like_dom"/>
</dbReference>
<protein>
    <submittedName>
        <fullName evidence="3">Helix-turn-helix domain-containing protein</fullName>
    </submittedName>
</protein>
<evidence type="ECO:0000313" key="4">
    <source>
        <dbReference type="Proteomes" id="UP001176021"/>
    </source>
</evidence>
<name>A0ABT8QTF0_9FIRM</name>
<feature type="domain" description="HTH cro/C1-type" evidence="2">
    <location>
        <begin position="9"/>
        <end position="63"/>
    </location>
</feature>
<proteinExistence type="predicted"/>